<dbReference type="EMBL" id="CABFNS010000908">
    <property type="protein sequence ID" value="VUC35246.1"/>
    <property type="molecule type" value="Genomic_DNA"/>
</dbReference>
<dbReference type="InterPro" id="IPR010730">
    <property type="entry name" value="HET"/>
</dbReference>
<dbReference type="Gene3D" id="1.25.40.10">
    <property type="entry name" value="Tetratricopeptide repeat domain"/>
    <property type="match status" value="1"/>
</dbReference>
<dbReference type="Proteomes" id="UP000766486">
    <property type="component" value="Unassembled WGS sequence"/>
</dbReference>
<evidence type="ECO:0000259" key="1">
    <source>
        <dbReference type="Pfam" id="PF06985"/>
    </source>
</evidence>
<keyword evidence="3" id="KW-1185">Reference proteome</keyword>
<evidence type="ECO:0000313" key="2">
    <source>
        <dbReference type="EMBL" id="VUC35246.1"/>
    </source>
</evidence>
<name>A0ABY6UYN5_BIOOC</name>
<gene>
    <name evidence="2" type="ORF">CLO192961_LOCUS407972</name>
</gene>
<organism evidence="2 3">
    <name type="scientific">Bionectria ochroleuca</name>
    <name type="common">Gliocladium roseum</name>
    <dbReference type="NCBI Taxonomy" id="29856"/>
    <lineage>
        <taxon>Eukaryota</taxon>
        <taxon>Fungi</taxon>
        <taxon>Dikarya</taxon>
        <taxon>Ascomycota</taxon>
        <taxon>Pezizomycotina</taxon>
        <taxon>Sordariomycetes</taxon>
        <taxon>Hypocreomycetidae</taxon>
        <taxon>Hypocreales</taxon>
        <taxon>Bionectriaceae</taxon>
        <taxon>Clonostachys</taxon>
    </lineage>
</organism>
<sequence>MDFDAIDGMDIADLLQMSASAQVQFAEALANERIPLEVEIITRSVIAESSIKLGVYLSRQPFLEDAIQHLDAILRRIPQDSPDRAHALNKLCEAQYELYRLTGSQQALDNSVTYGRQANDLSAATGVGESLDLHFEILTNLGHSLVQRFELSKNPPDLEESIACKREILRDVPKNSERHLTTLNNLASSLRLRYMCTMDKENEREANDLFRELLSSAEPGTGLHGRAIGQLGASAAIKFRVEKEPEVLDEAIANCNTSLEVSLPGYDGWRETLSFLVELCTEKFSHTGDLEDMETLIHNSCRFFDSTPTGHRNKGDELLTHIKRLRECAFTVKSVDVVRNISEKGRTAFESMPVDYPNKARSQFEYSHILGHLYFLSGSLQDLIYLVEYALIVSADFNETTRASSSLQAPEVNVEWYPDLVSMLKVLAEAPGESLMRRSAEEELLAAFKSHYDFENQEYAFMALDELFEYTATRLRVLATATMNGVELLGEEIEQRVSELRLSYDEPLEAENEASPTLADTFNVVPGQRLVNIDPRNGHMVFDIKDYIKSTYFNDDSPRSPSELLASDEKLERKLFRKAGESGRRTNPGLCYWCQWLCKLLDPEDVGLNFVAEDSRIPSTGDWKTILFRKSECAVCNLAASLITTAKGQLHTYFEKIEEGAKRITFMPGRLSDGEGVLRVDVGFSYAGELRLLTPTNFRYALRQAWEDKAEAPNTLETLLEDIGGPINDEGGQQIDFKLMRRWLKDCDHNHGPVCNHPRPGNRIKTEIPLVFIDVDQECLVVGTSSDQYFVLSYTWGRVNMHMTLLENVEERKRPGALLSVPFPKTIKDAMKLARSLGERLLWIDAICIVQDDDSQKARDIPNMDIVYGRAYATIVALHGDSADAGLPGVSPGTRACQQIETIDLSLSDGEEDDAQEKCNRKCRFVRGPSPLPLALQASTWNTRGWILQERLLSKRCIYLSADTFYFECNRGTLAEGGVNEEYTSYFAGEVFDNQEIQQHPKQDNPISDLAFIYDLEGSSRLWKAWGVYQELVQMYTKRQFTFKPDILDGFAGIFSVLDELLLQDYVESVTAHGLPESFFIHALLWTPAGKIPRRGQKLPTTTCDTDIGQPDLRFPSWSWAGWDGPADYRLFEAIKDDHDRPLPLVRNFKLDGQEIYPDKWKKAVQALREMEENNSNALFNNFVNGGDDQPRTLGNLDSVLQHESEQKSGPDSSRAIETKEELNVLRAGQRTGEDGKLMEHQRACMEGEKQKDAPPANTILEMTAPTVSFSSFSLSPTEEYLCLTDQVRTKGPQSVRLILDDRGEHCGLWWSQGGHGWTEDDLRP</sequence>
<feature type="domain" description="Heterokaryon incompatibility" evidence="1">
    <location>
        <begin position="789"/>
        <end position="950"/>
    </location>
</feature>
<evidence type="ECO:0000313" key="3">
    <source>
        <dbReference type="Proteomes" id="UP000766486"/>
    </source>
</evidence>
<protein>
    <recommendedName>
        <fullName evidence="1">Heterokaryon incompatibility domain-containing protein</fullName>
    </recommendedName>
</protein>
<accession>A0ABY6UYN5</accession>
<dbReference type="PANTHER" id="PTHR33112">
    <property type="entry name" value="DOMAIN PROTEIN, PUTATIVE-RELATED"/>
    <property type="match status" value="1"/>
</dbReference>
<dbReference type="Pfam" id="PF06985">
    <property type="entry name" value="HET"/>
    <property type="match status" value="1"/>
</dbReference>
<proteinExistence type="predicted"/>
<dbReference type="PANTHER" id="PTHR33112:SF12">
    <property type="entry name" value="HETEROKARYON INCOMPATIBILITY DOMAIN-CONTAINING PROTEIN"/>
    <property type="match status" value="1"/>
</dbReference>
<reference evidence="2 3" key="1">
    <citation type="submission" date="2019-06" db="EMBL/GenBank/DDBJ databases">
        <authorList>
            <person name="Broberg M."/>
        </authorList>
    </citation>
    <scope>NUCLEOTIDE SEQUENCE [LARGE SCALE GENOMIC DNA]</scope>
</reference>
<comment type="caution">
    <text evidence="2">The sequence shown here is derived from an EMBL/GenBank/DDBJ whole genome shotgun (WGS) entry which is preliminary data.</text>
</comment>
<dbReference type="InterPro" id="IPR011990">
    <property type="entry name" value="TPR-like_helical_dom_sf"/>
</dbReference>